<evidence type="ECO:0008006" key="3">
    <source>
        <dbReference type="Google" id="ProtNLM"/>
    </source>
</evidence>
<organism evidence="1 2">
    <name type="scientific">Tsuneonella aeria</name>
    <dbReference type="NCBI Taxonomy" id="1837929"/>
    <lineage>
        <taxon>Bacteria</taxon>
        <taxon>Pseudomonadati</taxon>
        <taxon>Pseudomonadota</taxon>
        <taxon>Alphaproteobacteria</taxon>
        <taxon>Sphingomonadales</taxon>
        <taxon>Erythrobacteraceae</taxon>
        <taxon>Tsuneonella</taxon>
    </lineage>
</organism>
<sequence>MVNGFSPDGGPLPPLPAEREIAIAFTPAAWRPLLNALHRLDARLGQVVSRSREPLLAQVGLAWWRDRLTEDCDAWPRADPLLTLVATTWGARSAALVPLVDGWENLVGEGALAAEAISAFAEGRGQAFANFGELAGARDRHAIAAAGRRWALADLGKRTSSDAERAMARELAKQIAPTPSLPRQLRGLAVLDRLAQRAVKRDGALLPDRAAALLAWRVGMFGR</sequence>
<evidence type="ECO:0000313" key="2">
    <source>
        <dbReference type="Proteomes" id="UP000439522"/>
    </source>
</evidence>
<name>A0A6I4TCE0_9SPHN</name>
<evidence type="ECO:0000313" key="1">
    <source>
        <dbReference type="EMBL" id="MXO74078.1"/>
    </source>
</evidence>
<comment type="caution">
    <text evidence="1">The sequence shown here is derived from an EMBL/GenBank/DDBJ whole genome shotgun (WGS) entry which is preliminary data.</text>
</comment>
<protein>
    <recommendedName>
        <fullName evidence="3">Phytoene synthase</fullName>
    </recommendedName>
</protein>
<dbReference type="Proteomes" id="UP000439522">
    <property type="component" value="Unassembled WGS sequence"/>
</dbReference>
<proteinExistence type="predicted"/>
<reference evidence="1 2" key="1">
    <citation type="submission" date="2019-12" db="EMBL/GenBank/DDBJ databases">
        <title>Genomic-based taxomic classification of the family Erythrobacteraceae.</title>
        <authorList>
            <person name="Xu L."/>
        </authorList>
    </citation>
    <scope>NUCLEOTIDE SEQUENCE [LARGE SCALE GENOMIC DNA]</scope>
    <source>
        <strain evidence="1 2">100921-2</strain>
    </source>
</reference>
<dbReference type="AlphaFoldDB" id="A0A6I4TCE0"/>
<accession>A0A6I4TCE0</accession>
<dbReference type="OrthoDB" id="9814909at2"/>
<gene>
    <name evidence="1" type="ORF">GRI40_02435</name>
</gene>
<dbReference type="EMBL" id="WTZA01000001">
    <property type="protein sequence ID" value="MXO74078.1"/>
    <property type="molecule type" value="Genomic_DNA"/>
</dbReference>
<keyword evidence="2" id="KW-1185">Reference proteome</keyword>
<dbReference type="RefSeq" id="WP_160609866.1">
    <property type="nucleotide sequence ID" value="NZ_WTZA01000001.1"/>
</dbReference>